<evidence type="ECO:0000313" key="2">
    <source>
        <dbReference type="Proteomes" id="UP000053105"/>
    </source>
</evidence>
<name>A0A0M8ZS37_9HYME</name>
<organism evidence="1 2">
    <name type="scientific">Melipona quadrifasciata</name>
    <dbReference type="NCBI Taxonomy" id="166423"/>
    <lineage>
        <taxon>Eukaryota</taxon>
        <taxon>Metazoa</taxon>
        <taxon>Ecdysozoa</taxon>
        <taxon>Arthropoda</taxon>
        <taxon>Hexapoda</taxon>
        <taxon>Insecta</taxon>
        <taxon>Pterygota</taxon>
        <taxon>Neoptera</taxon>
        <taxon>Endopterygota</taxon>
        <taxon>Hymenoptera</taxon>
        <taxon>Apocrita</taxon>
        <taxon>Aculeata</taxon>
        <taxon>Apoidea</taxon>
        <taxon>Anthophila</taxon>
        <taxon>Apidae</taxon>
        <taxon>Melipona</taxon>
    </lineage>
</organism>
<dbReference type="AlphaFoldDB" id="A0A0M8ZS37"/>
<proteinExistence type="predicted"/>
<evidence type="ECO:0000313" key="1">
    <source>
        <dbReference type="EMBL" id="KOX68399.1"/>
    </source>
</evidence>
<dbReference type="Proteomes" id="UP000053105">
    <property type="component" value="Unassembled WGS sequence"/>
</dbReference>
<sequence>MKQENHTKELYQCRDNHFVRNEEQSADHLFYEGVSDMCFGSNSPPFSARNASLTLDSRYHDIRVATENSAENGYEIPAPCWKLREERNAVAFVLSVRIRSDT</sequence>
<gene>
    <name evidence="1" type="ORF">WN51_03885</name>
</gene>
<dbReference type="EMBL" id="KQ435922">
    <property type="protein sequence ID" value="KOX68399.1"/>
    <property type="molecule type" value="Genomic_DNA"/>
</dbReference>
<reference evidence="1 2" key="1">
    <citation type="submission" date="2015-07" db="EMBL/GenBank/DDBJ databases">
        <title>The genome of Melipona quadrifasciata.</title>
        <authorList>
            <person name="Pan H."/>
            <person name="Kapheim K."/>
        </authorList>
    </citation>
    <scope>NUCLEOTIDE SEQUENCE [LARGE SCALE GENOMIC DNA]</scope>
    <source>
        <strain evidence="1">0111107301</strain>
        <tissue evidence="1">Whole body</tissue>
    </source>
</reference>
<accession>A0A0M8ZS37</accession>
<keyword evidence="2" id="KW-1185">Reference proteome</keyword>
<protein>
    <submittedName>
        <fullName evidence="1">Uncharacterized protein</fullName>
    </submittedName>
</protein>